<dbReference type="Proteomes" id="UP000268093">
    <property type="component" value="Unassembled WGS sequence"/>
</dbReference>
<dbReference type="InterPro" id="IPR001810">
    <property type="entry name" value="F-box_dom"/>
</dbReference>
<dbReference type="Pfam" id="PF00646">
    <property type="entry name" value="F-box"/>
    <property type="match status" value="1"/>
</dbReference>
<dbReference type="PROSITE" id="PS50181">
    <property type="entry name" value="FBOX"/>
    <property type="match status" value="1"/>
</dbReference>
<sequence length="289" mass="32421">MIQWTSYNPYQNMPPIFCALCCISANQLAVRVLLPPDAHNPMAHRITRPGGRQDSHGLVHYANGTESYDVAHGRHHGGMAHCIVIHSSCLDVVLIRCQYIDEGRPVDVALEFNTNPIVTRNVAAALFAGFASTMDDQGFPGTFFQHTDSWFPLSWISSLPVLPWTLPKLRLLLVVPSCLAGEPGFIFGLPNELLEIIMHFCAPRDVLALRCTSAKLANLTLDESFNNRWFRKAVQDEVESAPSPGWHIDWVLYFSRVNGRIDELQKLQLINSKLDKLAKHPAFKGILRE</sequence>
<organism evidence="2 3">
    <name type="scientific">Jimgerdemannia flammicorona</name>
    <dbReference type="NCBI Taxonomy" id="994334"/>
    <lineage>
        <taxon>Eukaryota</taxon>
        <taxon>Fungi</taxon>
        <taxon>Fungi incertae sedis</taxon>
        <taxon>Mucoromycota</taxon>
        <taxon>Mucoromycotina</taxon>
        <taxon>Endogonomycetes</taxon>
        <taxon>Endogonales</taxon>
        <taxon>Endogonaceae</taxon>
        <taxon>Jimgerdemannia</taxon>
    </lineage>
</organism>
<name>A0A433B966_9FUNG</name>
<dbReference type="CDD" id="cd09917">
    <property type="entry name" value="F-box_SF"/>
    <property type="match status" value="1"/>
</dbReference>
<dbReference type="EMBL" id="RBNI01015863">
    <property type="protein sequence ID" value="RUP12476.1"/>
    <property type="molecule type" value="Genomic_DNA"/>
</dbReference>
<feature type="domain" description="F-box" evidence="1">
    <location>
        <begin position="183"/>
        <end position="232"/>
    </location>
</feature>
<reference evidence="2 3" key="1">
    <citation type="journal article" date="2018" name="New Phytol.">
        <title>Phylogenomics of Endogonaceae and evolution of mycorrhizas within Mucoromycota.</title>
        <authorList>
            <person name="Chang Y."/>
            <person name="Desiro A."/>
            <person name="Na H."/>
            <person name="Sandor L."/>
            <person name="Lipzen A."/>
            <person name="Clum A."/>
            <person name="Barry K."/>
            <person name="Grigoriev I.V."/>
            <person name="Martin F.M."/>
            <person name="Stajich J.E."/>
            <person name="Smith M.E."/>
            <person name="Bonito G."/>
            <person name="Spatafora J.W."/>
        </authorList>
    </citation>
    <scope>NUCLEOTIDE SEQUENCE [LARGE SCALE GENOMIC DNA]</scope>
    <source>
        <strain evidence="2 3">GMNB39</strain>
    </source>
</reference>
<evidence type="ECO:0000313" key="3">
    <source>
        <dbReference type="Proteomes" id="UP000268093"/>
    </source>
</evidence>
<evidence type="ECO:0000259" key="1">
    <source>
        <dbReference type="PROSITE" id="PS50181"/>
    </source>
</evidence>
<dbReference type="InterPro" id="IPR036047">
    <property type="entry name" value="F-box-like_dom_sf"/>
</dbReference>
<keyword evidence="3" id="KW-1185">Reference proteome</keyword>
<accession>A0A433B966</accession>
<dbReference type="AlphaFoldDB" id="A0A433B966"/>
<protein>
    <recommendedName>
        <fullName evidence="1">F-box domain-containing protein</fullName>
    </recommendedName>
</protein>
<proteinExistence type="predicted"/>
<comment type="caution">
    <text evidence="2">The sequence shown here is derived from an EMBL/GenBank/DDBJ whole genome shotgun (WGS) entry which is preliminary data.</text>
</comment>
<gene>
    <name evidence="2" type="ORF">BC936DRAFT_139815</name>
</gene>
<evidence type="ECO:0000313" key="2">
    <source>
        <dbReference type="EMBL" id="RUP12476.1"/>
    </source>
</evidence>
<dbReference type="SUPFAM" id="SSF81383">
    <property type="entry name" value="F-box domain"/>
    <property type="match status" value="1"/>
</dbReference>